<comment type="caution">
    <text evidence="9">The sequence shown here is derived from an EMBL/GenBank/DDBJ whole genome shotgun (WGS) entry which is preliminary data.</text>
</comment>
<comment type="similarity">
    <text evidence="6">Belongs to the TRAFAC class myosin-kinesin ATPase superfamily. Kinesin family.</text>
</comment>
<evidence type="ECO:0000259" key="8">
    <source>
        <dbReference type="PROSITE" id="PS50067"/>
    </source>
</evidence>
<accession>A0A8S1NG86</accession>
<feature type="coiled-coil region" evidence="7">
    <location>
        <begin position="1385"/>
        <end position="1605"/>
    </location>
</feature>
<feature type="coiled-coil region" evidence="7">
    <location>
        <begin position="343"/>
        <end position="370"/>
    </location>
</feature>
<dbReference type="EMBL" id="CAJJDM010000084">
    <property type="protein sequence ID" value="CAD8088513.1"/>
    <property type="molecule type" value="Genomic_DNA"/>
</dbReference>
<dbReference type="CDD" id="cd00106">
    <property type="entry name" value="KISc"/>
    <property type="match status" value="1"/>
</dbReference>
<feature type="coiled-coil region" evidence="7">
    <location>
        <begin position="557"/>
        <end position="756"/>
    </location>
</feature>
<feature type="domain" description="Kinesin motor" evidence="8">
    <location>
        <begin position="11"/>
        <end position="336"/>
    </location>
</feature>
<dbReference type="InterPro" id="IPR044986">
    <property type="entry name" value="KIF15/KIN-12"/>
</dbReference>
<dbReference type="InterPro" id="IPR001752">
    <property type="entry name" value="Kinesin_motor_dom"/>
</dbReference>
<feature type="coiled-coil region" evidence="7">
    <location>
        <begin position="793"/>
        <end position="1266"/>
    </location>
</feature>
<dbReference type="Proteomes" id="UP000688137">
    <property type="component" value="Unassembled WGS sequence"/>
</dbReference>
<name>A0A8S1NG86_PARPR</name>
<dbReference type="PANTHER" id="PTHR37739">
    <property type="entry name" value="KINESIN-LIKE PROTEIN KIN-12D"/>
    <property type="match status" value="1"/>
</dbReference>
<dbReference type="FunFam" id="3.40.850.10:FF:000116">
    <property type="entry name" value="Putative kinesin"/>
    <property type="match status" value="1"/>
</dbReference>
<evidence type="ECO:0000256" key="5">
    <source>
        <dbReference type="ARBA" id="ARBA00023175"/>
    </source>
</evidence>
<dbReference type="PANTHER" id="PTHR37739:SF8">
    <property type="entry name" value="KINESIN-LIKE PROTEIN KIN-12D"/>
    <property type="match status" value="1"/>
</dbReference>
<evidence type="ECO:0000313" key="9">
    <source>
        <dbReference type="EMBL" id="CAD8088513.1"/>
    </source>
</evidence>
<dbReference type="GO" id="GO:0005874">
    <property type="term" value="C:microtubule"/>
    <property type="evidence" value="ECO:0007669"/>
    <property type="project" value="UniProtKB-KW"/>
</dbReference>
<dbReference type="GO" id="GO:0007018">
    <property type="term" value="P:microtubule-based movement"/>
    <property type="evidence" value="ECO:0007669"/>
    <property type="project" value="InterPro"/>
</dbReference>
<dbReference type="GO" id="GO:0008017">
    <property type="term" value="F:microtubule binding"/>
    <property type="evidence" value="ECO:0007669"/>
    <property type="project" value="InterPro"/>
</dbReference>
<dbReference type="InterPro" id="IPR019821">
    <property type="entry name" value="Kinesin_motor_CS"/>
</dbReference>
<keyword evidence="2 6" id="KW-0547">Nucleotide-binding</keyword>
<organism evidence="9 10">
    <name type="scientific">Paramecium primaurelia</name>
    <dbReference type="NCBI Taxonomy" id="5886"/>
    <lineage>
        <taxon>Eukaryota</taxon>
        <taxon>Sar</taxon>
        <taxon>Alveolata</taxon>
        <taxon>Ciliophora</taxon>
        <taxon>Intramacronucleata</taxon>
        <taxon>Oligohymenophorea</taxon>
        <taxon>Peniculida</taxon>
        <taxon>Parameciidae</taxon>
        <taxon>Paramecium</taxon>
    </lineage>
</organism>
<evidence type="ECO:0000256" key="7">
    <source>
        <dbReference type="SAM" id="Coils"/>
    </source>
</evidence>
<protein>
    <recommendedName>
        <fullName evidence="8">Kinesin motor domain-containing protein</fullName>
    </recommendedName>
</protein>
<keyword evidence="4 7" id="KW-0175">Coiled coil</keyword>
<dbReference type="OMA" id="VGKHRHV"/>
<feature type="coiled-coil region" evidence="7">
    <location>
        <begin position="1298"/>
        <end position="1360"/>
    </location>
</feature>
<evidence type="ECO:0000256" key="6">
    <source>
        <dbReference type="PROSITE-ProRule" id="PRU00283"/>
    </source>
</evidence>
<feature type="coiled-coil region" evidence="7">
    <location>
        <begin position="1676"/>
        <end position="1749"/>
    </location>
</feature>
<keyword evidence="1" id="KW-0493">Microtubule</keyword>
<evidence type="ECO:0000256" key="4">
    <source>
        <dbReference type="ARBA" id="ARBA00023054"/>
    </source>
</evidence>
<reference evidence="9" key="1">
    <citation type="submission" date="2021-01" db="EMBL/GenBank/DDBJ databases">
        <authorList>
            <consortium name="Genoscope - CEA"/>
            <person name="William W."/>
        </authorList>
    </citation>
    <scope>NUCLEOTIDE SEQUENCE</scope>
</reference>
<evidence type="ECO:0000313" key="10">
    <source>
        <dbReference type="Proteomes" id="UP000688137"/>
    </source>
</evidence>
<dbReference type="GO" id="GO:0003777">
    <property type="term" value="F:microtubule motor activity"/>
    <property type="evidence" value="ECO:0007669"/>
    <property type="project" value="InterPro"/>
</dbReference>
<dbReference type="GO" id="GO:0005524">
    <property type="term" value="F:ATP binding"/>
    <property type="evidence" value="ECO:0007669"/>
    <property type="project" value="UniProtKB-UniRule"/>
</dbReference>
<keyword evidence="3 6" id="KW-0067">ATP-binding</keyword>
<gene>
    <name evidence="9" type="ORF">PPRIM_AZ9-3.1.T0810116</name>
</gene>
<dbReference type="Pfam" id="PF00225">
    <property type="entry name" value="Kinesin"/>
    <property type="match status" value="1"/>
</dbReference>
<evidence type="ECO:0000256" key="1">
    <source>
        <dbReference type="ARBA" id="ARBA00022701"/>
    </source>
</evidence>
<keyword evidence="10" id="KW-1185">Reference proteome</keyword>
<dbReference type="SMART" id="SM00129">
    <property type="entry name" value="KISc"/>
    <property type="match status" value="1"/>
</dbReference>
<proteinExistence type="inferred from homology"/>
<sequence length="1948" mass="229945">MTERKQQERDNIQVSIRIKPMFDEGKTCIRIDPNLKNTIIIEGQNQQEQKFFSFDNVAGPDTTQEDIFQMIGEQQASNCLEGYNGCVFVYGQTGSGKTYTMTGTPQQPGLLPRIIDYLFGCVFEDQAKDPSVEYLIKCSHLEIYNEHIIDLLNPDLGNLQLREDLNKGVYVEFLTEECCSNVVEAMEVVQRGNENRHISSTQMNFESSRSHSVFTVQLESRRQSHSLINHRFSRFHFVDLAGSERQKHTQVQGDRLREGCQINRSLHILGNVINSLVEDKEQNRYVHYRDSKLTFLLKDSLGGNSRTHLIANIQQSNLFYQETLSTLLFSKRVKQVKNKARVNEDESGSLESLKNEIKRLKQELAKWIVGLQSTSKQAESPSKQNFIMHNINFEDLNANDQRYIKLEEILKVYLEQSTESETALHLEIEKYLSGIKELREAFQLSSQLEQQLKLIIRLQNEQIVRLKHANGVEDLSNDYQEELSKALLSQAAVMKKFSDSLRIKEGSAKNVEKAKLQINENVQLLNTIVSTVNGSLDERKKLQKQIQSQLSQVYVPVEEFTQLQNEQEKLNERLTKQVEKEEKIKQTLDKMGITLDAEEEIKIIDHKQRDLTLDQQNEQLELKSRAVEQLNQQLLQKEQEINQIVEQNQKFIQETNQLNEQIQESKQEVQQLHQQLQSQQFQLEQAKQQQDTLINTVDQYKVENDQLKQQIIVLQNDKENQQIQSEQNIVELNNSLLKQKQQNEALLIQLQKSMQEQNDLINQIHSSLTENSELKEQNLIMTKEKQDIQLQNKIQIDDLLNQIQQLIQQQEQQEQQYQKEIQNVCNKQKIEQITVQKEYESQLQNVVKQHQVEIQQLKNENQRQLDQFVNQQEIEIQTQINLLQNQIKSLNLELTQTKLQLENRNKDFELLKENQDKLEYEIDQQRNDYEYQLEDKQVQYEELQQQQKKALEQKEKQLQQQKNDYENKIQQKDSEIEEIKQQYEKLLDDNMIIIKQQEQELLIKKEELNQAVQELIMKQDEYKEQLSQVNEKQKEFENNCFELRSKAIPEKDQVIEQLKADVEQKDYELQIQNEDFMNQQNLLFDIIKQKDNEIIKLQEDLDDHSNRLTEASKVIDKYSNCNSELKGTIDQLNHQIEKLQQTINDLQNKENTSNQIHNEKMKSLNEILKSKQSEVDNLQMRLEAEDNENKQQNQQNTQQIKNFEKKIKDLEKEKLIQQEEIDKKEQFINQLEQKLQNQLKEKEQGANQLRNQIKDLQQQLIISNQGIEEQKIWVIHYKKEVDKLNKEVSLSQQISQQYQSGKNENDQIKLENQKLNKLLDNYQQQMTSVKKEIDQSKIEKTKLIEQIQQQENKILELEEIKLQKQILQGKVTELQKCQSDILQKYQQSQAQLHTLQDDLQHSKKEIQEIKQKNKVLAQQQQNELSKFNEEMMAIQEELEQSRKIQMEIKKSEQEQREQNIQLKQNYEKLVIENQQLHNQIEDIQQDINYDKEEILKKDETIYKLSDQVKYKTQQLEAQNSLINQVEQNKLNQTNQILQQSNQLTNLSKELFSLKQQLQINDTQSESYKREVERLRRELEFQVKQVEDYKQQTKKLQQQLDFEKKHNQKQKVYEASELLSKIDNTLSPIKGIKGQTLYGSSDSKTQKRIFQQKTPQKEYGFQNSNSASMLNASFNSQDQLTKENRKLKQSLEQKMKIIEQLEQALLQSEQTLKEVHEKANQFCQQQEDEIKQIKDQYSRLEQEHNAILAEREYENQQISKQKEQALFKVQILQDEVLKSKRGSVGSQHVPGSKYSETVQDMSMRETPSSSHRYRPSDGSFKSYYGIDAHSKLIYDTQKLLLENQRLNSQMCKLYQILGLDKNRSNKLGDGEKIIQSVQLLLQEVIDCKQEIQNLIQAQPTRSLKYQSMEKELLQTKQKYYAVERSPKFWNSSNDTPKAKFFNYSNSSGK</sequence>
<feature type="binding site" evidence="6">
    <location>
        <begin position="91"/>
        <end position="98"/>
    </location>
    <ligand>
        <name>ATP</name>
        <dbReference type="ChEBI" id="CHEBI:30616"/>
    </ligand>
</feature>
<dbReference type="PROSITE" id="PS50067">
    <property type="entry name" value="KINESIN_MOTOR_2"/>
    <property type="match status" value="1"/>
</dbReference>
<dbReference type="PROSITE" id="PS00411">
    <property type="entry name" value="KINESIN_MOTOR_1"/>
    <property type="match status" value="1"/>
</dbReference>
<keyword evidence="5 6" id="KW-0505">Motor protein</keyword>
<evidence type="ECO:0000256" key="2">
    <source>
        <dbReference type="ARBA" id="ARBA00022741"/>
    </source>
</evidence>
<evidence type="ECO:0000256" key="3">
    <source>
        <dbReference type="ARBA" id="ARBA00022840"/>
    </source>
</evidence>